<accession>A0A381SLM6</accession>
<organism evidence="1">
    <name type="scientific">marine metagenome</name>
    <dbReference type="NCBI Taxonomy" id="408172"/>
    <lineage>
        <taxon>unclassified sequences</taxon>
        <taxon>metagenomes</taxon>
        <taxon>ecological metagenomes</taxon>
    </lineage>
</organism>
<gene>
    <name evidence="1" type="ORF">METZ01_LOCUS57032</name>
</gene>
<name>A0A381SLM6_9ZZZZ</name>
<proteinExistence type="predicted"/>
<dbReference type="EMBL" id="UINC01003196">
    <property type="protein sequence ID" value="SVA04178.1"/>
    <property type="molecule type" value="Genomic_DNA"/>
</dbReference>
<evidence type="ECO:0000313" key="1">
    <source>
        <dbReference type="EMBL" id="SVA04178.1"/>
    </source>
</evidence>
<dbReference type="AlphaFoldDB" id="A0A381SLM6"/>
<reference evidence="1" key="1">
    <citation type="submission" date="2018-05" db="EMBL/GenBank/DDBJ databases">
        <authorList>
            <person name="Lanie J.A."/>
            <person name="Ng W.-L."/>
            <person name="Kazmierczak K.M."/>
            <person name="Andrzejewski T.M."/>
            <person name="Davidsen T.M."/>
            <person name="Wayne K.J."/>
            <person name="Tettelin H."/>
            <person name="Glass J.I."/>
            <person name="Rusch D."/>
            <person name="Podicherti R."/>
            <person name="Tsui H.-C.T."/>
            <person name="Winkler M.E."/>
        </authorList>
    </citation>
    <scope>NUCLEOTIDE SEQUENCE</scope>
</reference>
<protein>
    <submittedName>
        <fullName evidence="1">Uncharacterized protein</fullName>
    </submittedName>
</protein>
<sequence>MELNLRKFLALDSVVDTQRYLQCYIPEGCLKDLLQFIQQ</sequence>